<sequence>MPRPRISGWTARLHGISCFNPLEHVVVVPESLA</sequence>
<comment type="caution">
    <text evidence="1">The sequence shown here is derived from an EMBL/GenBank/DDBJ whole genome shotgun (WGS) entry which is preliminary data.</text>
</comment>
<evidence type="ECO:0000313" key="1">
    <source>
        <dbReference type="EMBL" id="KAK2182470.1"/>
    </source>
</evidence>
<dbReference type="AlphaFoldDB" id="A0AAD9NU49"/>
<organism evidence="1 2">
    <name type="scientific">Ridgeia piscesae</name>
    <name type="common">Tubeworm</name>
    <dbReference type="NCBI Taxonomy" id="27915"/>
    <lineage>
        <taxon>Eukaryota</taxon>
        <taxon>Metazoa</taxon>
        <taxon>Spiralia</taxon>
        <taxon>Lophotrochozoa</taxon>
        <taxon>Annelida</taxon>
        <taxon>Polychaeta</taxon>
        <taxon>Sedentaria</taxon>
        <taxon>Canalipalpata</taxon>
        <taxon>Sabellida</taxon>
        <taxon>Siboglinidae</taxon>
        <taxon>Ridgeia</taxon>
    </lineage>
</organism>
<proteinExistence type="predicted"/>
<evidence type="ECO:0000313" key="2">
    <source>
        <dbReference type="Proteomes" id="UP001209878"/>
    </source>
</evidence>
<reference evidence="1" key="1">
    <citation type="journal article" date="2023" name="Mol. Biol. Evol.">
        <title>Third-Generation Sequencing Reveals the Adaptive Role of the Epigenome in Three Deep-Sea Polychaetes.</title>
        <authorList>
            <person name="Perez M."/>
            <person name="Aroh O."/>
            <person name="Sun Y."/>
            <person name="Lan Y."/>
            <person name="Juniper S.K."/>
            <person name="Young C.R."/>
            <person name="Angers B."/>
            <person name="Qian P.Y."/>
        </authorList>
    </citation>
    <scope>NUCLEOTIDE SEQUENCE</scope>
    <source>
        <strain evidence="1">R07B-5</strain>
    </source>
</reference>
<dbReference type="EMBL" id="JAODUO010000352">
    <property type="protein sequence ID" value="KAK2182470.1"/>
    <property type="molecule type" value="Genomic_DNA"/>
</dbReference>
<dbReference type="Proteomes" id="UP001209878">
    <property type="component" value="Unassembled WGS sequence"/>
</dbReference>
<accession>A0AAD9NU49</accession>
<name>A0AAD9NU49_RIDPI</name>
<gene>
    <name evidence="1" type="ORF">NP493_351g00081</name>
</gene>
<protein>
    <submittedName>
        <fullName evidence="1">Uncharacterized protein</fullName>
    </submittedName>
</protein>
<keyword evidence="2" id="KW-1185">Reference proteome</keyword>